<name>A0A0G0Q561_9BACT</name>
<dbReference type="InterPro" id="IPR023214">
    <property type="entry name" value="HAD_sf"/>
</dbReference>
<dbReference type="STRING" id="1619100.UT34_C0002G0057"/>
<evidence type="ECO:0000313" key="1">
    <source>
        <dbReference type="EMBL" id="KKR05550.1"/>
    </source>
</evidence>
<evidence type="ECO:0000313" key="2">
    <source>
        <dbReference type="Proteomes" id="UP000034799"/>
    </source>
</evidence>
<proteinExistence type="predicted"/>
<dbReference type="AlphaFoldDB" id="A0A0G0Q561"/>
<accession>A0A0G0Q561</accession>
<dbReference type="Gene3D" id="3.40.50.1000">
    <property type="entry name" value="HAD superfamily/HAD-like"/>
    <property type="match status" value="1"/>
</dbReference>
<sequence length="137" mass="16382">MKVRGKNYNVIIWDWLWTLYSRKERSLYDWVKEYFEMHGKETTNFLVSFANEPEKRKKLIEKHEMVKYFKDMIIERGNKKDMIGRLIGKYNLEKSSILIVGDNVAHEGVAAGELGIDFMHIRDWKKFLSDDLGFRSK</sequence>
<dbReference type="SUPFAM" id="SSF56784">
    <property type="entry name" value="HAD-like"/>
    <property type="match status" value="1"/>
</dbReference>
<protein>
    <submittedName>
        <fullName evidence="1">Uncharacterized protein</fullName>
    </submittedName>
</protein>
<dbReference type="InterPro" id="IPR036412">
    <property type="entry name" value="HAD-like_sf"/>
</dbReference>
<comment type="caution">
    <text evidence="1">The sequence shown here is derived from an EMBL/GenBank/DDBJ whole genome shotgun (WGS) entry which is preliminary data.</text>
</comment>
<reference evidence="1 2" key="1">
    <citation type="journal article" date="2015" name="Nature">
        <title>rRNA introns, odd ribosomes, and small enigmatic genomes across a large radiation of phyla.</title>
        <authorList>
            <person name="Brown C.T."/>
            <person name="Hug L.A."/>
            <person name="Thomas B.C."/>
            <person name="Sharon I."/>
            <person name="Castelle C.J."/>
            <person name="Singh A."/>
            <person name="Wilkins M.J."/>
            <person name="Williams K.H."/>
            <person name="Banfield J.F."/>
        </authorList>
    </citation>
    <scope>NUCLEOTIDE SEQUENCE [LARGE SCALE GENOMIC DNA]</scope>
</reference>
<organism evidence="1 2">
    <name type="scientific">candidate division WS6 bacterium GW2011_GWF2_39_15</name>
    <dbReference type="NCBI Taxonomy" id="1619100"/>
    <lineage>
        <taxon>Bacteria</taxon>
        <taxon>Candidatus Dojkabacteria</taxon>
    </lineage>
</organism>
<dbReference type="Proteomes" id="UP000034799">
    <property type="component" value="Unassembled WGS sequence"/>
</dbReference>
<dbReference type="EMBL" id="LBWK01000002">
    <property type="protein sequence ID" value="KKR05550.1"/>
    <property type="molecule type" value="Genomic_DNA"/>
</dbReference>
<gene>
    <name evidence="1" type="ORF">UT34_C0002G0057</name>
</gene>